<dbReference type="PANTHER" id="PTHR46481:SF7">
    <property type="entry name" value="ZINC FINGER BED DOMAIN-CONTAINING PROTEIN RICESLEEPER 2-LIKE"/>
    <property type="match status" value="1"/>
</dbReference>
<name>A0A6A6K2G6_HEVBR</name>
<dbReference type="AlphaFoldDB" id="A0A6A6K2G6"/>
<evidence type="ECO:0000259" key="1">
    <source>
        <dbReference type="Pfam" id="PF05699"/>
    </source>
</evidence>
<organism evidence="2 3">
    <name type="scientific">Hevea brasiliensis</name>
    <name type="common">Para rubber tree</name>
    <name type="synonym">Siphonia brasiliensis</name>
    <dbReference type="NCBI Taxonomy" id="3981"/>
    <lineage>
        <taxon>Eukaryota</taxon>
        <taxon>Viridiplantae</taxon>
        <taxon>Streptophyta</taxon>
        <taxon>Embryophyta</taxon>
        <taxon>Tracheophyta</taxon>
        <taxon>Spermatophyta</taxon>
        <taxon>Magnoliopsida</taxon>
        <taxon>eudicotyledons</taxon>
        <taxon>Gunneridae</taxon>
        <taxon>Pentapetalae</taxon>
        <taxon>rosids</taxon>
        <taxon>fabids</taxon>
        <taxon>Malpighiales</taxon>
        <taxon>Euphorbiaceae</taxon>
        <taxon>Crotonoideae</taxon>
        <taxon>Micrandreae</taxon>
        <taxon>Hevea</taxon>
    </lineage>
</organism>
<dbReference type="Proteomes" id="UP000467840">
    <property type="component" value="Unassembled WGS sequence"/>
</dbReference>
<gene>
    <name evidence="2" type="ORF">GH714_043142</name>
</gene>
<feature type="domain" description="HAT C-terminal dimerisation" evidence="1">
    <location>
        <begin position="143"/>
        <end position="224"/>
    </location>
</feature>
<dbReference type="InterPro" id="IPR008906">
    <property type="entry name" value="HATC_C_dom"/>
</dbReference>
<reference evidence="2 3" key="1">
    <citation type="journal article" date="2020" name="Mol. Plant">
        <title>The Chromosome-Based Rubber Tree Genome Provides New Insights into Spurge Genome Evolution and Rubber Biosynthesis.</title>
        <authorList>
            <person name="Liu J."/>
            <person name="Shi C."/>
            <person name="Shi C.C."/>
            <person name="Li W."/>
            <person name="Zhang Q.J."/>
            <person name="Zhang Y."/>
            <person name="Li K."/>
            <person name="Lu H.F."/>
            <person name="Shi C."/>
            <person name="Zhu S.T."/>
            <person name="Xiao Z.Y."/>
            <person name="Nan H."/>
            <person name="Yue Y."/>
            <person name="Zhu X.G."/>
            <person name="Wu Y."/>
            <person name="Hong X.N."/>
            <person name="Fan G.Y."/>
            <person name="Tong Y."/>
            <person name="Zhang D."/>
            <person name="Mao C.L."/>
            <person name="Liu Y.L."/>
            <person name="Hao S.J."/>
            <person name="Liu W.Q."/>
            <person name="Lv M.Q."/>
            <person name="Zhang H.B."/>
            <person name="Liu Y."/>
            <person name="Hu-Tang G.R."/>
            <person name="Wang J.P."/>
            <person name="Wang J.H."/>
            <person name="Sun Y.H."/>
            <person name="Ni S.B."/>
            <person name="Chen W.B."/>
            <person name="Zhang X.C."/>
            <person name="Jiao Y.N."/>
            <person name="Eichler E.E."/>
            <person name="Li G.H."/>
            <person name="Liu X."/>
            <person name="Gao L.Z."/>
        </authorList>
    </citation>
    <scope>NUCLEOTIDE SEQUENCE [LARGE SCALE GENOMIC DNA]</scope>
    <source>
        <strain evidence="3">cv. GT1</strain>
        <tissue evidence="2">Leaf</tissue>
    </source>
</reference>
<dbReference type="SUPFAM" id="SSF140996">
    <property type="entry name" value="Hermes dimerisation domain"/>
    <property type="match status" value="1"/>
</dbReference>
<dbReference type="GO" id="GO:0046983">
    <property type="term" value="F:protein dimerization activity"/>
    <property type="evidence" value="ECO:0007669"/>
    <property type="project" value="InterPro"/>
</dbReference>
<evidence type="ECO:0000313" key="2">
    <source>
        <dbReference type="EMBL" id="KAF2282980.1"/>
    </source>
</evidence>
<proteinExistence type="predicted"/>
<dbReference type="EMBL" id="JAAGAX010000039">
    <property type="protein sequence ID" value="KAF2282980.1"/>
    <property type="molecule type" value="Genomic_DNA"/>
</dbReference>
<dbReference type="InterPro" id="IPR052035">
    <property type="entry name" value="ZnF_BED_domain_contain"/>
</dbReference>
<keyword evidence="3" id="KW-1185">Reference proteome</keyword>
<protein>
    <recommendedName>
        <fullName evidence="1">HAT C-terminal dimerisation domain-containing protein</fullName>
    </recommendedName>
</protein>
<dbReference type="Pfam" id="PF05699">
    <property type="entry name" value="Dimer_Tnp_hAT"/>
    <property type="match status" value="1"/>
</dbReference>
<dbReference type="SUPFAM" id="SSF53098">
    <property type="entry name" value="Ribonuclease H-like"/>
    <property type="match status" value="1"/>
</dbReference>
<sequence>MNACKKRPHAIETKQTQVALQPNSFDEVLGDVGTLTSWKYDEDVVREALVQMIIIDELSFRFVDGEGFRRFMKAICLDNASSNDVAISYLKKKLANWGVNVANSTYLHMRYSFVSLKPKFFLKHHYKKQKLEALGGVDSKTKLEVYLSEAIQEDKEDFNVLKWWKINSKRFPILGKMASDILVAPVLTIALESAFSTDERVLDAFSNSLTPKIVEGLICAQDWLRSSNRPISIEEDLEELKKLEEGVELIHLIFQFYCFIFSLDIEFPFSRTLQFSMLSFVGITHGLAGSSSTPTPNY</sequence>
<evidence type="ECO:0000313" key="3">
    <source>
        <dbReference type="Proteomes" id="UP000467840"/>
    </source>
</evidence>
<accession>A0A6A6K2G6</accession>
<comment type="caution">
    <text evidence="2">The sequence shown here is derived from an EMBL/GenBank/DDBJ whole genome shotgun (WGS) entry which is preliminary data.</text>
</comment>
<dbReference type="InterPro" id="IPR012337">
    <property type="entry name" value="RNaseH-like_sf"/>
</dbReference>
<dbReference type="PANTHER" id="PTHR46481">
    <property type="entry name" value="ZINC FINGER BED DOMAIN-CONTAINING PROTEIN 4"/>
    <property type="match status" value="1"/>
</dbReference>